<keyword evidence="2" id="KW-1185">Reference proteome</keyword>
<dbReference type="EMBL" id="OW152823">
    <property type="protein sequence ID" value="CAH2039921.1"/>
    <property type="molecule type" value="Genomic_DNA"/>
</dbReference>
<reference evidence="1" key="1">
    <citation type="submission" date="2022-03" db="EMBL/GenBank/DDBJ databases">
        <authorList>
            <person name="Martin H S."/>
        </authorList>
    </citation>
    <scope>NUCLEOTIDE SEQUENCE</scope>
</reference>
<sequence length="72" mass="7985">MADSGDSLRANDENDLKLVRAKTVMYSEVGAANARLPAPWECDAPEVLRMPLRRGLQKQNSAECLQDDLSPR</sequence>
<protein>
    <submittedName>
        <fullName evidence="1">Uncharacterized protein</fullName>
    </submittedName>
</protein>
<organism evidence="1 2">
    <name type="scientific">Iphiclides podalirius</name>
    <name type="common">scarce swallowtail</name>
    <dbReference type="NCBI Taxonomy" id="110791"/>
    <lineage>
        <taxon>Eukaryota</taxon>
        <taxon>Metazoa</taxon>
        <taxon>Ecdysozoa</taxon>
        <taxon>Arthropoda</taxon>
        <taxon>Hexapoda</taxon>
        <taxon>Insecta</taxon>
        <taxon>Pterygota</taxon>
        <taxon>Neoptera</taxon>
        <taxon>Endopterygota</taxon>
        <taxon>Lepidoptera</taxon>
        <taxon>Glossata</taxon>
        <taxon>Ditrysia</taxon>
        <taxon>Papilionoidea</taxon>
        <taxon>Papilionidae</taxon>
        <taxon>Papilioninae</taxon>
        <taxon>Iphiclides</taxon>
    </lineage>
</organism>
<gene>
    <name evidence="1" type="ORF">IPOD504_LOCUS2112</name>
</gene>
<accession>A0ABN8HQV1</accession>
<feature type="non-terminal residue" evidence="1">
    <location>
        <position position="1"/>
    </location>
</feature>
<proteinExistence type="predicted"/>
<name>A0ABN8HQV1_9NEOP</name>
<dbReference type="Proteomes" id="UP000837857">
    <property type="component" value="Chromosome 11"/>
</dbReference>
<evidence type="ECO:0000313" key="2">
    <source>
        <dbReference type="Proteomes" id="UP000837857"/>
    </source>
</evidence>
<evidence type="ECO:0000313" key="1">
    <source>
        <dbReference type="EMBL" id="CAH2039921.1"/>
    </source>
</evidence>